<accession>A0A1D7W4L8</accession>
<keyword evidence="2" id="KW-0813">Transport</keyword>
<evidence type="ECO:0000259" key="6">
    <source>
        <dbReference type="PROSITE" id="PS50893"/>
    </source>
</evidence>
<dbReference type="GO" id="GO:0046677">
    <property type="term" value="P:response to antibiotic"/>
    <property type="evidence" value="ECO:0007669"/>
    <property type="project" value="UniProtKB-KW"/>
</dbReference>
<dbReference type="Proteomes" id="UP000094793">
    <property type="component" value="Chromosome"/>
</dbReference>
<evidence type="ECO:0000313" key="8">
    <source>
        <dbReference type="Proteomes" id="UP000094793"/>
    </source>
</evidence>
<dbReference type="GO" id="GO:0005524">
    <property type="term" value="F:ATP binding"/>
    <property type="evidence" value="ECO:0007669"/>
    <property type="project" value="UniProtKB-KW"/>
</dbReference>
<feature type="domain" description="ABC transporter" evidence="6">
    <location>
        <begin position="6"/>
        <end position="231"/>
    </location>
</feature>
<dbReference type="InterPro" id="IPR027417">
    <property type="entry name" value="P-loop_NTPase"/>
</dbReference>
<keyword evidence="4 7" id="KW-0067">ATP-binding</keyword>
<keyword evidence="3" id="KW-0547">Nucleotide-binding</keyword>
<evidence type="ECO:0000313" key="7">
    <source>
        <dbReference type="EMBL" id="AOP53922.1"/>
    </source>
</evidence>
<dbReference type="EMBL" id="CP017150">
    <property type="protein sequence ID" value="AOP53922.1"/>
    <property type="molecule type" value="Genomic_DNA"/>
</dbReference>
<dbReference type="InterPro" id="IPR050763">
    <property type="entry name" value="ABC_transporter_ATP-binding"/>
</dbReference>
<dbReference type="PROSITE" id="PS00211">
    <property type="entry name" value="ABC_TRANSPORTER_1"/>
    <property type="match status" value="1"/>
</dbReference>
<dbReference type="GO" id="GO:0005886">
    <property type="term" value="C:plasma membrane"/>
    <property type="evidence" value="ECO:0007669"/>
    <property type="project" value="UniProtKB-SubCell"/>
</dbReference>
<dbReference type="Gene3D" id="3.40.50.300">
    <property type="entry name" value="P-loop containing nucleotide triphosphate hydrolases"/>
    <property type="match status" value="1"/>
</dbReference>
<dbReference type="SMART" id="SM00382">
    <property type="entry name" value="AAA"/>
    <property type="match status" value="1"/>
</dbReference>
<evidence type="ECO:0000256" key="4">
    <source>
        <dbReference type="ARBA" id="ARBA00022840"/>
    </source>
</evidence>
<gene>
    <name evidence="7" type="ORF">BLSMQ_2216</name>
</gene>
<evidence type="ECO:0000256" key="1">
    <source>
        <dbReference type="ARBA" id="ARBA00004202"/>
    </source>
</evidence>
<dbReference type="AlphaFoldDB" id="A0A1D7W4L8"/>
<keyword evidence="5" id="KW-0046">Antibiotic resistance</keyword>
<dbReference type="GO" id="GO:0016887">
    <property type="term" value="F:ATP hydrolysis activity"/>
    <property type="evidence" value="ECO:0007669"/>
    <property type="project" value="InterPro"/>
</dbReference>
<dbReference type="PROSITE" id="PS50893">
    <property type="entry name" value="ABC_TRANSPORTER_2"/>
    <property type="match status" value="1"/>
</dbReference>
<dbReference type="CDD" id="cd03230">
    <property type="entry name" value="ABC_DR_subfamily_A"/>
    <property type="match status" value="1"/>
</dbReference>
<evidence type="ECO:0000256" key="3">
    <source>
        <dbReference type="ARBA" id="ARBA00022741"/>
    </source>
</evidence>
<evidence type="ECO:0000256" key="5">
    <source>
        <dbReference type="ARBA" id="ARBA00023251"/>
    </source>
</evidence>
<dbReference type="InterPro" id="IPR017871">
    <property type="entry name" value="ABC_transporter-like_CS"/>
</dbReference>
<organism evidence="7 8">
    <name type="scientific">Brevibacterium aurantiacum</name>
    <dbReference type="NCBI Taxonomy" id="273384"/>
    <lineage>
        <taxon>Bacteria</taxon>
        <taxon>Bacillati</taxon>
        <taxon>Actinomycetota</taxon>
        <taxon>Actinomycetes</taxon>
        <taxon>Micrococcales</taxon>
        <taxon>Brevibacteriaceae</taxon>
        <taxon>Brevibacterium</taxon>
    </lineage>
</organism>
<dbReference type="PANTHER" id="PTHR42711:SF17">
    <property type="entry name" value="ABC TRANSPORTER ATP-BINDING PROTEIN"/>
    <property type="match status" value="1"/>
</dbReference>
<protein>
    <submittedName>
        <fullName evidence="7">ABC transporter, ATP-binding protein</fullName>
    </submittedName>
</protein>
<dbReference type="KEGG" id="blin:BLSMQ_2216"/>
<reference evidence="8" key="1">
    <citation type="submission" date="2016-09" db="EMBL/GenBank/DDBJ databases">
        <title>Complete Genome Sequence of Brevibacterium linens SMQ-1335.</title>
        <authorList>
            <person name="de Melo A.G."/>
            <person name="Labrie S.J."/>
            <person name="Dumaresq J."/>
            <person name="Roberts R.J."/>
            <person name="Tremblay D.M."/>
            <person name="Moineau S."/>
        </authorList>
    </citation>
    <scope>NUCLEOTIDE SEQUENCE [LARGE SCALE GENOMIC DNA]</scope>
    <source>
        <strain evidence="8">SMQ-1335</strain>
    </source>
</reference>
<dbReference type="PANTHER" id="PTHR42711">
    <property type="entry name" value="ABC TRANSPORTER ATP-BINDING PROTEIN"/>
    <property type="match status" value="1"/>
</dbReference>
<sequence length="304" mass="33316">MMTTCIDVSNLSKRYGDIHAVSDLSFSVEQGEIFGLLGPNGAGKTTTLEMLAGIRRASSGQVAIMGHDPYRDRKFTVEHVALQQQESSVFQYLTVSELVELHASFYSDPRKPDDAIEFAGLLDHRGQRFSKLSGGQKRRLAFSLAVVGNTDILILDEPAAGLDPAARTELQVSIRRLQSLGKTIVYTTHHLEEATELCDRVAIMVDGRMRIAGSPGALINQFDSTANIDFTMLDPGQGESARAWCETHALVEQSRLSPGGIVTVTTEDSDSFIRSLHSSDLRFKNLRIRAGSLNDVYTSLVRGE</sequence>
<evidence type="ECO:0000256" key="2">
    <source>
        <dbReference type="ARBA" id="ARBA00022448"/>
    </source>
</evidence>
<dbReference type="InterPro" id="IPR003593">
    <property type="entry name" value="AAA+_ATPase"/>
</dbReference>
<comment type="subcellular location">
    <subcellularLocation>
        <location evidence="1">Cell membrane</location>
        <topology evidence="1">Peripheral membrane protein</topology>
    </subcellularLocation>
</comment>
<name>A0A1D7W4L8_BREAU</name>
<dbReference type="InterPro" id="IPR003439">
    <property type="entry name" value="ABC_transporter-like_ATP-bd"/>
</dbReference>
<dbReference type="SUPFAM" id="SSF52540">
    <property type="entry name" value="P-loop containing nucleoside triphosphate hydrolases"/>
    <property type="match status" value="1"/>
</dbReference>
<proteinExistence type="predicted"/>
<dbReference type="Pfam" id="PF00005">
    <property type="entry name" value="ABC_tran"/>
    <property type="match status" value="1"/>
</dbReference>
<dbReference type="eggNOG" id="COG1131">
    <property type="taxonomic scope" value="Bacteria"/>
</dbReference>
<dbReference type="PATRIC" id="fig|1703.10.peg.2285"/>